<sequence>MSASMNIDSSDGPTSTSSAPVTAEALAAVVADALKQQASQFESIIGDLQTQVGSLTVKKKSTTKKATQSTASTPSQRLSTPTSRKVSKTTTPSKSPKTPRTPTPRRKHPLQIKSDEIDQKFKTTKDALYVHIKMMWGLYKQSDVPPTPCVNLLREFYSKFNSSNKMSILYMSSVLAKVGIREWAPDLDEPHDSLYNSACRIVCLNTFRQLFATGTYNYMNVLGDQVNEMSKMLAAYNHYVHFVMAGRYKAEKQEVGRAARATARKNIQKARERLMEARTLCANILAHSDDELDPVKNVRTIKTLAYRSKNASKWFRALEVEMQKEAQSLSNGKGTTKIPRKLPTVPVPSEFTRAPTGLPIDFYDRKWFKNLAPGQRRLTADAEQVCFLPDASQSLMSTRHPDELISDERFTAKYLDSKLLAYDLPDEKNDNDDDDDEDEDESMGSEDEQVVEDEDDGFFDDGDYGDLYDSGDEEEE</sequence>
<name>F4RAF7_MELLP</name>
<evidence type="ECO:0000313" key="3">
    <source>
        <dbReference type="Proteomes" id="UP000001072"/>
    </source>
</evidence>
<dbReference type="InParanoid" id="F4RAF7"/>
<gene>
    <name evidence="2" type="ORF">MELLADRAFT_60199</name>
</gene>
<feature type="compositionally biased region" description="Low complexity" evidence="1">
    <location>
        <begin position="64"/>
        <end position="100"/>
    </location>
</feature>
<feature type="region of interest" description="Disordered" evidence="1">
    <location>
        <begin position="423"/>
        <end position="476"/>
    </location>
</feature>
<organism evidence="3">
    <name type="scientific">Melampsora larici-populina (strain 98AG31 / pathotype 3-4-7)</name>
    <name type="common">Poplar leaf rust fungus</name>
    <dbReference type="NCBI Taxonomy" id="747676"/>
    <lineage>
        <taxon>Eukaryota</taxon>
        <taxon>Fungi</taxon>
        <taxon>Dikarya</taxon>
        <taxon>Basidiomycota</taxon>
        <taxon>Pucciniomycotina</taxon>
        <taxon>Pucciniomycetes</taxon>
        <taxon>Pucciniales</taxon>
        <taxon>Melampsoraceae</taxon>
        <taxon>Melampsora</taxon>
    </lineage>
</organism>
<dbReference type="RefSeq" id="XP_007406259.1">
    <property type="nucleotide sequence ID" value="XM_007406197.1"/>
</dbReference>
<keyword evidence="3" id="KW-1185">Reference proteome</keyword>
<feature type="region of interest" description="Disordered" evidence="1">
    <location>
        <begin position="328"/>
        <end position="350"/>
    </location>
</feature>
<dbReference type="VEuPathDB" id="FungiDB:MELLADRAFT_60199"/>
<dbReference type="EMBL" id="GL883094">
    <property type="protein sequence ID" value="EGG10790.1"/>
    <property type="molecule type" value="Genomic_DNA"/>
</dbReference>
<dbReference type="GeneID" id="18929503"/>
<evidence type="ECO:0000256" key="1">
    <source>
        <dbReference type="SAM" id="MobiDB-lite"/>
    </source>
</evidence>
<proteinExistence type="predicted"/>
<dbReference type="AlphaFoldDB" id="F4RAF7"/>
<reference evidence="3" key="1">
    <citation type="journal article" date="2011" name="Proc. Natl. Acad. Sci. U.S.A.">
        <title>Obligate biotrophy features unraveled by the genomic analysis of rust fungi.</title>
        <authorList>
            <person name="Duplessis S."/>
            <person name="Cuomo C.A."/>
            <person name="Lin Y.-C."/>
            <person name="Aerts A."/>
            <person name="Tisserant E."/>
            <person name="Veneault-Fourrey C."/>
            <person name="Joly D.L."/>
            <person name="Hacquard S."/>
            <person name="Amselem J."/>
            <person name="Cantarel B.L."/>
            <person name="Chiu R."/>
            <person name="Coutinho P.M."/>
            <person name="Feau N."/>
            <person name="Field M."/>
            <person name="Frey P."/>
            <person name="Gelhaye E."/>
            <person name="Goldberg J."/>
            <person name="Grabherr M.G."/>
            <person name="Kodira C.D."/>
            <person name="Kohler A."/>
            <person name="Kuees U."/>
            <person name="Lindquist E.A."/>
            <person name="Lucas S.M."/>
            <person name="Mago R."/>
            <person name="Mauceli E."/>
            <person name="Morin E."/>
            <person name="Murat C."/>
            <person name="Pangilinan J.L."/>
            <person name="Park R."/>
            <person name="Pearson M."/>
            <person name="Quesneville H."/>
            <person name="Rouhier N."/>
            <person name="Sakthikumar S."/>
            <person name="Salamov A.A."/>
            <person name="Schmutz J."/>
            <person name="Selles B."/>
            <person name="Shapiro H."/>
            <person name="Tanguay P."/>
            <person name="Tuskan G.A."/>
            <person name="Henrissat B."/>
            <person name="Van de Peer Y."/>
            <person name="Rouze P."/>
            <person name="Ellis J.G."/>
            <person name="Dodds P.N."/>
            <person name="Schein J.E."/>
            <person name="Zhong S."/>
            <person name="Hamelin R.C."/>
            <person name="Grigoriev I.V."/>
            <person name="Szabo L.J."/>
            <person name="Martin F."/>
        </authorList>
    </citation>
    <scope>NUCLEOTIDE SEQUENCE [LARGE SCALE GENOMIC DNA]</scope>
    <source>
        <strain evidence="3">98AG31 / pathotype 3-4-7</strain>
    </source>
</reference>
<evidence type="ECO:0000313" key="2">
    <source>
        <dbReference type="EMBL" id="EGG10790.1"/>
    </source>
</evidence>
<dbReference type="OrthoDB" id="2501318at2759"/>
<dbReference type="HOGENOM" id="CLU_020173_0_0_1"/>
<dbReference type="Proteomes" id="UP000001072">
    <property type="component" value="Unassembled WGS sequence"/>
</dbReference>
<protein>
    <submittedName>
        <fullName evidence="2">Uncharacterized protein</fullName>
    </submittedName>
</protein>
<dbReference type="KEGG" id="mlr:MELLADRAFT_60199"/>
<feature type="region of interest" description="Disordered" evidence="1">
    <location>
        <begin position="56"/>
        <end position="108"/>
    </location>
</feature>
<feature type="compositionally biased region" description="Acidic residues" evidence="1">
    <location>
        <begin position="429"/>
        <end position="476"/>
    </location>
</feature>
<accession>F4RAF7</accession>